<proteinExistence type="predicted"/>
<dbReference type="AlphaFoldDB" id="A0A4R2LCG5"/>
<dbReference type="PANTHER" id="PTHR11731">
    <property type="entry name" value="PROTEASE FAMILY S9B,C DIPEPTIDYL-PEPTIDASE IV-RELATED"/>
    <property type="match status" value="1"/>
</dbReference>
<dbReference type="Gene3D" id="3.40.50.1820">
    <property type="entry name" value="alpha/beta hydrolase"/>
    <property type="match status" value="1"/>
</dbReference>
<dbReference type="Gene3D" id="2.140.10.30">
    <property type="entry name" value="Dipeptidylpeptidase IV, N-terminal domain"/>
    <property type="match status" value="1"/>
</dbReference>
<feature type="domain" description="Peptidase S9 prolyl oligopeptidase catalytic" evidence="1">
    <location>
        <begin position="526"/>
        <end position="723"/>
    </location>
</feature>
<dbReference type="RefSeq" id="WP_117317472.1">
    <property type="nucleotide sequence ID" value="NZ_QQSW01000008.1"/>
</dbReference>
<dbReference type="GO" id="GO:0008239">
    <property type="term" value="F:dipeptidyl-peptidase activity"/>
    <property type="evidence" value="ECO:0007669"/>
    <property type="project" value="TreeGrafter"/>
</dbReference>
<evidence type="ECO:0000259" key="1">
    <source>
        <dbReference type="Pfam" id="PF00326"/>
    </source>
</evidence>
<dbReference type="InterPro" id="IPR002469">
    <property type="entry name" value="Peptidase_S9B_N"/>
</dbReference>
<dbReference type="InterPro" id="IPR001375">
    <property type="entry name" value="Peptidase_S9_cat"/>
</dbReference>
<evidence type="ECO:0000313" key="4">
    <source>
        <dbReference type="Proteomes" id="UP000294980"/>
    </source>
</evidence>
<dbReference type="Pfam" id="PF00326">
    <property type="entry name" value="Peptidase_S9"/>
    <property type="match status" value="1"/>
</dbReference>
<organism evidence="3 4">
    <name type="scientific">Chromatocurvus halotolerans</name>
    <dbReference type="NCBI Taxonomy" id="1132028"/>
    <lineage>
        <taxon>Bacteria</taxon>
        <taxon>Pseudomonadati</taxon>
        <taxon>Pseudomonadota</taxon>
        <taxon>Gammaproteobacteria</taxon>
        <taxon>Cellvibrionales</taxon>
        <taxon>Halieaceae</taxon>
        <taxon>Chromatocurvus</taxon>
    </lineage>
</organism>
<dbReference type="EMBL" id="SLWX01000003">
    <property type="protein sequence ID" value="TCO77015.1"/>
    <property type="molecule type" value="Genomic_DNA"/>
</dbReference>
<protein>
    <submittedName>
        <fullName evidence="3">Dipeptidyl-peptidase-4</fullName>
    </submittedName>
</protein>
<dbReference type="InterPro" id="IPR029058">
    <property type="entry name" value="AB_hydrolase_fold"/>
</dbReference>
<dbReference type="Pfam" id="PF07676">
    <property type="entry name" value="PD40"/>
    <property type="match status" value="1"/>
</dbReference>
<dbReference type="GO" id="GO:0006508">
    <property type="term" value="P:proteolysis"/>
    <property type="evidence" value="ECO:0007669"/>
    <property type="project" value="InterPro"/>
</dbReference>
<feature type="domain" description="Dipeptidylpeptidase IV N-terminal" evidence="2">
    <location>
        <begin position="198"/>
        <end position="435"/>
    </location>
</feature>
<dbReference type="Pfam" id="PF00930">
    <property type="entry name" value="DPPIV_N"/>
    <property type="match status" value="1"/>
</dbReference>
<dbReference type="OrthoDB" id="4269629at2"/>
<dbReference type="InterPro" id="IPR011659">
    <property type="entry name" value="WD40"/>
</dbReference>
<keyword evidence="4" id="KW-1185">Reference proteome</keyword>
<dbReference type="PANTHER" id="PTHR11731:SF193">
    <property type="entry name" value="DIPEPTIDYL PEPTIDASE 9"/>
    <property type="match status" value="1"/>
</dbReference>
<dbReference type="InterPro" id="IPR050278">
    <property type="entry name" value="Serine_Prot_S9B/DPPIV"/>
</dbReference>
<evidence type="ECO:0000259" key="2">
    <source>
        <dbReference type="Pfam" id="PF00930"/>
    </source>
</evidence>
<evidence type="ECO:0000313" key="3">
    <source>
        <dbReference type="EMBL" id="TCO77015.1"/>
    </source>
</evidence>
<name>A0A4R2LCG5_9GAMM</name>
<reference evidence="3 4" key="1">
    <citation type="submission" date="2019-03" db="EMBL/GenBank/DDBJ databases">
        <title>Genomic Encyclopedia of Type Strains, Phase IV (KMG-IV): sequencing the most valuable type-strain genomes for metagenomic binning, comparative biology and taxonomic classification.</title>
        <authorList>
            <person name="Goeker M."/>
        </authorList>
    </citation>
    <scope>NUCLEOTIDE SEQUENCE [LARGE SCALE GENOMIC DNA]</scope>
    <source>
        <strain evidence="3 4">DSM 23344</strain>
    </source>
</reference>
<sequence>MLSRKPYRLLCSLFFLVGVVDPALARLPDNLDALLVQPPIIGVAPGARAWNADGSALAFAWNDRGGATRDLWLHIPGEGDARRLTQLSEGETGGAGVTELDWIDARRIALVIDGALWSYDLGSAQLRELESRIAQLRNLQVSPDGRRLAFTSGGPATRYQHAFMGDGSLWLRDTDAPAGSPSVQLHGNADPKVAVERYEWSGDGSRIALLEADNSPVREREIHYHLDGELKVDRVARAFPGEPVTRRRLGVLDVTGGGEPRWLQLDDPEYPVWDFGLSADGSQLFTLTSDSLVKHPKVYVHTVDSGDREVFYQRQDPGNVVPGWRAAWAPDDEGLIILTDRDGYYHLYHVPEAGAEPRAITAGEWEIWSFDVDSANGLLYFVANRDHTAERHLYRVPVSGGEVERLTSAAGHWDPQFAGDFSRVALTYSSDTLPPDLYALLLSGASEAARITHSPTPAFDEYTWAEADYIAYPSDRDGQSVLGRLQVPPDFDPQGCYPLIVGSIYSDTVVNQWARLTRRPNWALDQYLVSQGYLVLKVNVRGSRGQGRVFSGGLFHDYGGIDIDDIETVVRGLIADGTVDADRVGIWGNSYGGLMTVMSLFRKPGLYAAGIAGAPATNVAHAYPSQMWVMGEPAGDDFPARYERQSPLFQSAGLADPLMIIHGTTDPIVLYSDTLALLERLIAQNKTAELVTLPGGSHGWMADSPAQTRFAYSRMLDFFTRHLPPGQVEGACEASPGASHDG</sequence>
<dbReference type="SUPFAM" id="SSF53474">
    <property type="entry name" value="alpha/beta-Hydrolases"/>
    <property type="match status" value="1"/>
</dbReference>
<dbReference type="Proteomes" id="UP000294980">
    <property type="component" value="Unassembled WGS sequence"/>
</dbReference>
<comment type="caution">
    <text evidence="3">The sequence shown here is derived from an EMBL/GenBank/DDBJ whole genome shotgun (WGS) entry which is preliminary data.</text>
</comment>
<gene>
    <name evidence="3" type="ORF">EV688_10328</name>
</gene>
<dbReference type="GO" id="GO:0008236">
    <property type="term" value="F:serine-type peptidase activity"/>
    <property type="evidence" value="ECO:0007669"/>
    <property type="project" value="InterPro"/>
</dbReference>
<accession>A0A4R2LCG5</accession>
<dbReference type="SUPFAM" id="SSF82171">
    <property type="entry name" value="DPP6 N-terminal domain-like"/>
    <property type="match status" value="1"/>
</dbReference>